<dbReference type="Proteomes" id="UP000321301">
    <property type="component" value="Unassembled WGS sequence"/>
</dbReference>
<feature type="modified residue" description="4-aspartylphosphate" evidence="1">
    <location>
        <position position="64"/>
    </location>
</feature>
<evidence type="ECO:0000259" key="2">
    <source>
        <dbReference type="PROSITE" id="PS50110"/>
    </source>
</evidence>
<reference evidence="3 4" key="1">
    <citation type="submission" date="2019-07" db="EMBL/GenBank/DDBJ databases">
        <title>Whole genome shotgun sequence of Cyclobacterium qasimii NBRC 106168.</title>
        <authorList>
            <person name="Hosoyama A."/>
            <person name="Uohara A."/>
            <person name="Ohji S."/>
            <person name="Ichikawa N."/>
        </authorList>
    </citation>
    <scope>NUCLEOTIDE SEQUENCE [LARGE SCALE GENOMIC DNA]</scope>
    <source>
        <strain evidence="3 4">NBRC 106168</strain>
    </source>
</reference>
<evidence type="ECO:0000256" key="1">
    <source>
        <dbReference type="PROSITE-ProRule" id="PRU00169"/>
    </source>
</evidence>
<dbReference type="SUPFAM" id="SSF52172">
    <property type="entry name" value="CheY-like"/>
    <property type="match status" value="1"/>
</dbReference>
<dbReference type="InterPro" id="IPR001789">
    <property type="entry name" value="Sig_transdc_resp-reg_receiver"/>
</dbReference>
<keyword evidence="4" id="KW-1185">Reference proteome</keyword>
<protein>
    <submittedName>
        <fullName evidence="3">Response regulator</fullName>
    </submittedName>
</protein>
<dbReference type="GO" id="GO:0000160">
    <property type="term" value="P:phosphorelay signal transduction system"/>
    <property type="evidence" value="ECO:0007669"/>
    <property type="project" value="InterPro"/>
</dbReference>
<evidence type="ECO:0000313" key="3">
    <source>
        <dbReference type="EMBL" id="GEO20332.1"/>
    </source>
</evidence>
<dbReference type="PANTHER" id="PTHR44520:SF2">
    <property type="entry name" value="RESPONSE REGULATOR RCP1"/>
    <property type="match status" value="1"/>
</dbReference>
<feature type="domain" description="Response regulatory" evidence="2">
    <location>
        <begin position="7"/>
        <end position="134"/>
    </location>
</feature>
<comment type="caution">
    <text evidence="3">The sequence shown here is derived from an EMBL/GenBank/DDBJ whole genome shotgun (WGS) entry which is preliminary data.</text>
</comment>
<dbReference type="InterPro" id="IPR052893">
    <property type="entry name" value="TCS_response_regulator"/>
</dbReference>
<dbReference type="PANTHER" id="PTHR44520">
    <property type="entry name" value="RESPONSE REGULATOR RCP1-RELATED"/>
    <property type="match status" value="1"/>
</dbReference>
<dbReference type="RefSeq" id="WP_020890313.1">
    <property type="nucleotide sequence ID" value="NZ_BJYV01000002.1"/>
</dbReference>
<evidence type="ECO:0000313" key="4">
    <source>
        <dbReference type="Proteomes" id="UP000321301"/>
    </source>
</evidence>
<organism evidence="3 4">
    <name type="scientific">Cyclobacterium qasimii</name>
    <dbReference type="NCBI Taxonomy" id="1350429"/>
    <lineage>
        <taxon>Bacteria</taxon>
        <taxon>Pseudomonadati</taxon>
        <taxon>Bacteroidota</taxon>
        <taxon>Cytophagia</taxon>
        <taxon>Cytophagales</taxon>
        <taxon>Cyclobacteriaceae</taxon>
        <taxon>Cyclobacterium</taxon>
    </lineage>
</organism>
<dbReference type="PROSITE" id="PS50110">
    <property type="entry name" value="RESPONSE_REGULATORY"/>
    <property type="match status" value="1"/>
</dbReference>
<dbReference type="AlphaFoldDB" id="A0A512C7Y4"/>
<keyword evidence="1" id="KW-0597">Phosphoprotein</keyword>
<dbReference type="Gene3D" id="3.40.50.2300">
    <property type="match status" value="1"/>
</dbReference>
<sequence>MNKKVNCILLIDDDEPTNFLHKIIIDDSGLANKVVAVQSGYEALEYLENKEDGEYPQPDLIFLDINMPAMNGWEFLEEYNKLDEGIKGKVVVVMLTTSINPDDKKKALSKGFINGFLSKPLSKEMLEKLIDSEL</sequence>
<accession>A0A512C7Y4</accession>
<dbReference type="InterPro" id="IPR011006">
    <property type="entry name" value="CheY-like_superfamily"/>
</dbReference>
<name>A0A512C7Y4_9BACT</name>
<dbReference type="SMART" id="SM00448">
    <property type="entry name" value="REC"/>
    <property type="match status" value="1"/>
</dbReference>
<proteinExistence type="predicted"/>
<dbReference type="Pfam" id="PF00072">
    <property type="entry name" value="Response_reg"/>
    <property type="match status" value="1"/>
</dbReference>
<gene>
    <name evidence="3" type="ORF">CQA01_08660</name>
</gene>
<dbReference type="EMBL" id="BJYV01000002">
    <property type="protein sequence ID" value="GEO20332.1"/>
    <property type="molecule type" value="Genomic_DNA"/>
</dbReference>